<dbReference type="PANTHER" id="PTHR42978:SF2">
    <property type="entry name" value="102 KBASES UNSTABLE REGION: FROM 1 TO 119443"/>
    <property type="match status" value="1"/>
</dbReference>
<gene>
    <name evidence="7" type="ORF">PFICI_12540</name>
</gene>
<dbReference type="InterPro" id="IPR051013">
    <property type="entry name" value="MBL_superfamily_lactonases"/>
</dbReference>
<evidence type="ECO:0000256" key="1">
    <source>
        <dbReference type="ARBA" id="ARBA00001947"/>
    </source>
</evidence>
<dbReference type="Proteomes" id="UP000030651">
    <property type="component" value="Unassembled WGS sequence"/>
</dbReference>
<dbReference type="GO" id="GO:0046872">
    <property type="term" value="F:metal ion binding"/>
    <property type="evidence" value="ECO:0007669"/>
    <property type="project" value="UniProtKB-KW"/>
</dbReference>
<dbReference type="InParanoid" id="W3WRZ3"/>
<dbReference type="InterPro" id="IPR001279">
    <property type="entry name" value="Metallo-B-lactamas"/>
</dbReference>
<dbReference type="STRING" id="1229662.W3WRZ3"/>
<dbReference type="SMART" id="SM00849">
    <property type="entry name" value="Lactamase_B"/>
    <property type="match status" value="1"/>
</dbReference>
<dbReference type="AlphaFoldDB" id="W3WRZ3"/>
<dbReference type="eggNOG" id="ENOG502RR4S">
    <property type="taxonomic scope" value="Eukaryota"/>
</dbReference>
<dbReference type="CDD" id="cd07729">
    <property type="entry name" value="AHL_lactonase_MBL-fold"/>
    <property type="match status" value="1"/>
</dbReference>
<name>W3WRZ3_PESFW</name>
<dbReference type="GO" id="GO:0016787">
    <property type="term" value="F:hydrolase activity"/>
    <property type="evidence" value="ECO:0007669"/>
    <property type="project" value="UniProtKB-KW"/>
</dbReference>
<comment type="cofactor">
    <cofactor evidence="1">
        <name>Zn(2+)</name>
        <dbReference type="ChEBI" id="CHEBI:29105"/>
    </cofactor>
</comment>
<evidence type="ECO:0000313" key="8">
    <source>
        <dbReference type="Proteomes" id="UP000030651"/>
    </source>
</evidence>
<sequence length="297" mass="32541">MGTDTPIEFISTGRVKIRESMSGQPASRLTLNRQLRSLMGPWTSWLPIGVFLIKHKDGPILVDTGASPDCLKDGYFSAFSFVVHIVNQIQISLEDGIVCQLGKLGIDPKDLQAIVLTHLHHDHAGGLEELSQLAPEVPVYVSAEHWQAFGNNSRYAAMQGCAPDHWPKDFKPELLTFDGASIGSWTRSNPITRDGTVVAVPTPGHVPGHISVIFTTTDARDRDGTATTYLITGDATYGLEFLEANEPDGVNNDPAKALESLQLIKEFARQREVVALPSHDVNTPRILEGKVLYRPKD</sequence>
<keyword evidence="5" id="KW-0862">Zinc</keyword>
<dbReference type="OrthoDB" id="10250730at2759"/>
<dbReference type="Pfam" id="PF00753">
    <property type="entry name" value="Lactamase_B"/>
    <property type="match status" value="1"/>
</dbReference>
<keyword evidence="4" id="KW-0378">Hydrolase</keyword>
<evidence type="ECO:0000259" key="6">
    <source>
        <dbReference type="SMART" id="SM00849"/>
    </source>
</evidence>
<dbReference type="HOGENOM" id="CLU_030571_3_5_1"/>
<evidence type="ECO:0000256" key="3">
    <source>
        <dbReference type="ARBA" id="ARBA00022723"/>
    </source>
</evidence>
<evidence type="ECO:0000313" key="7">
    <source>
        <dbReference type="EMBL" id="ETS75596.1"/>
    </source>
</evidence>
<organism evidence="7 8">
    <name type="scientific">Pestalotiopsis fici (strain W106-1 / CGMCC3.15140)</name>
    <dbReference type="NCBI Taxonomy" id="1229662"/>
    <lineage>
        <taxon>Eukaryota</taxon>
        <taxon>Fungi</taxon>
        <taxon>Dikarya</taxon>
        <taxon>Ascomycota</taxon>
        <taxon>Pezizomycotina</taxon>
        <taxon>Sordariomycetes</taxon>
        <taxon>Xylariomycetidae</taxon>
        <taxon>Amphisphaeriales</taxon>
        <taxon>Sporocadaceae</taxon>
        <taxon>Pestalotiopsis</taxon>
    </lineage>
</organism>
<dbReference type="InterPro" id="IPR036866">
    <property type="entry name" value="RibonucZ/Hydroxyglut_hydro"/>
</dbReference>
<evidence type="ECO:0000256" key="5">
    <source>
        <dbReference type="ARBA" id="ARBA00022833"/>
    </source>
</evidence>
<comment type="similarity">
    <text evidence="2">Belongs to the metallo-beta-lactamase superfamily.</text>
</comment>
<keyword evidence="8" id="KW-1185">Reference proteome</keyword>
<reference evidence="8" key="1">
    <citation type="journal article" date="2015" name="BMC Genomics">
        <title>Genomic and transcriptomic analysis of the endophytic fungus Pestalotiopsis fici reveals its lifestyle and high potential for synthesis of natural products.</title>
        <authorList>
            <person name="Wang X."/>
            <person name="Zhang X."/>
            <person name="Liu L."/>
            <person name="Xiang M."/>
            <person name="Wang W."/>
            <person name="Sun X."/>
            <person name="Che Y."/>
            <person name="Guo L."/>
            <person name="Liu G."/>
            <person name="Guo L."/>
            <person name="Wang C."/>
            <person name="Yin W.B."/>
            <person name="Stadler M."/>
            <person name="Zhang X."/>
            <person name="Liu X."/>
        </authorList>
    </citation>
    <scope>NUCLEOTIDE SEQUENCE [LARGE SCALE GENOMIC DNA]</scope>
    <source>
        <strain evidence="8">W106-1 / CGMCC3.15140</strain>
    </source>
</reference>
<dbReference type="Gene3D" id="3.60.15.10">
    <property type="entry name" value="Ribonuclease Z/Hydroxyacylglutathione hydrolase-like"/>
    <property type="match status" value="1"/>
</dbReference>
<evidence type="ECO:0000256" key="2">
    <source>
        <dbReference type="ARBA" id="ARBA00007749"/>
    </source>
</evidence>
<dbReference type="SUPFAM" id="SSF56281">
    <property type="entry name" value="Metallo-hydrolase/oxidoreductase"/>
    <property type="match status" value="1"/>
</dbReference>
<feature type="domain" description="Metallo-beta-lactamase" evidence="6">
    <location>
        <begin position="47"/>
        <end position="279"/>
    </location>
</feature>
<dbReference type="GeneID" id="19277553"/>
<dbReference type="EMBL" id="KI912118">
    <property type="protein sequence ID" value="ETS75596.1"/>
    <property type="molecule type" value="Genomic_DNA"/>
</dbReference>
<accession>W3WRZ3</accession>
<proteinExistence type="inferred from homology"/>
<dbReference type="PANTHER" id="PTHR42978">
    <property type="entry name" value="QUORUM-QUENCHING LACTONASE YTNP-RELATED-RELATED"/>
    <property type="match status" value="1"/>
</dbReference>
<keyword evidence="3" id="KW-0479">Metal-binding</keyword>
<evidence type="ECO:0000256" key="4">
    <source>
        <dbReference type="ARBA" id="ARBA00022801"/>
    </source>
</evidence>
<protein>
    <recommendedName>
        <fullName evidence="6">Metallo-beta-lactamase domain-containing protein</fullName>
    </recommendedName>
</protein>
<dbReference type="KEGG" id="pfy:PFICI_12540"/>
<dbReference type="OMA" id="TWRNSIP"/>
<dbReference type="RefSeq" id="XP_007839312.1">
    <property type="nucleotide sequence ID" value="XM_007841121.1"/>
</dbReference>